<dbReference type="EMBL" id="CM037157">
    <property type="protein sequence ID" value="KAH7849710.1"/>
    <property type="molecule type" value="Genomic_DNA"/>
</dbReference>
<gene>
    <name evidence="1" type="ORF">Vadar_021908</name>
</gene>
<sequence length="729" mass="78911">MATEQPTPSSSMLYGGGGERGGGGKFRKPPARKPPPTPYDRPQSNRSQVSDGGWLSKLVDPAYRLIAGGATRILPSIFSKSSFSAASSSEDQDSGGSEVEETACGGNEGCTLDLEISEPGGIWKGSSDCDQLGQDKTNNLPDGPDFSKIEQLVKGRRFSRDELSHLTEVLNSRVVDLSNVDSEGKKQSTDVKREGKEAVLARENSRMSTGEKQEVLDGARVETSTPLLPLAAKEAVGASPVDIARAYMRTRVSEVGTPSRRIISEEERSLLQSDGFASPLMPSRSPKSSVCWPGAMVQDQHDYSTPQSSRYGLHHFQRTPYSRTMYSKSKPELTRSPADNKRHPNTLSTPRLQPQTTIFGKDYALNDANVSVGPIRRAQRKFVSEARPRGSGSFRFPQSDPLQLGNSSLSNGFLPAVKKNLEVGPTSTHSEFQSVDNMRKTSDVGIPALQSSNPAVRAILEHLDRNKPTPKEKSAELQLATEWKKSSSSKETDAMLKEGTRLPRLEGFDIRNVGSFVEKGFFAQENARENSNFKVNPAERSTSQSADGNKDIGTSSILNGSNGPQMKSSSENTSFKFKNSVEQKGKNQLWPIHNQNERQGNSSSVPNFAGSELPKKPPVHSSGSKPNLASLSVGKPNFGFTFPVSTSSGVLPEPPTPSIMPSTLASSPPRPKDEPAIPSYSFGTKRSTPPLVFSFASTSNSSVQDNDVADIKFSFGSDGKNRVSFRSIS</sequence>
<comment type="caution">
    <text evidence="1">The sequence shown here is derived from an EMBL/GenBank/DDBJ whole genome shotgun (WGS) entry which is preliminary data.</text>
</comment>
<proteinExistence type="predicted"/>
<dbReference type="Proteomes" id="UP000828048">
    <property type="component" value="Chromosome 7"/>
</dbReference>
<name>A0ACB7Y8B7_9ERIC</name>
<accession>A0ACB7Y8B7</accession>
<reference evidence="1 2" key="1">
    <citation type="journal article" date="2021" name="Hortic Res">
        <title>High-quality reference genome and annotation aids understanding of berry development for evergreen blueberry (Vaccinium darrowii).</title>
        <authorList>
            <person name="Yu J."/>
            <person name="Hulse-Kemp A.M."/>
            <person name="Babiker E."/>
            <person name="Staton M."/>
        </authorList>
    </citation>
    <scope>NUCLEOTIDE SEQUENCE [LARGE SCALE GENOMIC DNA]</scope>
    <source>
        <strain evidence="2">cv. NJ 8807/NJ 8810</strain>
        <tissue evidence="1">Young leaf</tissue>
    </source>
</reference>
<evidence type="ECO:0000313" key="2">
    <source>
        <dbReference type="Proteomes" id="UP000828048"/>
    </source>
</evidence>
<evidence type="ECO:0000313" key="1">
    <source>
        <dbReference type="EMBL" id="KAH7849710.1"/>
    </source>
</evidence>
<keyword evidence="2" id="KW-1185">Reference proteome</keyword>
<protein>
    <submittedName>
        <fullName evidence="1">Uncharacterized protein</fullName>
    </submittedName>
</protein>
<organism evidence="1 2">
    <name type="scientific">Vaccinium darrowii</name>
    <dbReference type="NCBI Taxonomy" id="229202"/>
    <lineage>
        <taxon>Eukaryota</taxon>
        <taxon>Viridiplantae</taxon>
        <taxon>Streptophyta</taxon>
        <taxon>Embryophyta</taxon>
        <taxon>Tracheophyta</taxon>
        <taxon>Spermatophyta</taxon>
        <taxon>Magnoliopsida</taxon>
        <taxon>eudicotyledons</taxon>
        <taxon>Gunneridae</taxon>
        <taxon>Pentapetalae</taxon>
        <taxon>asterids</taxon>
        <taxon>Ericales</taxon>
        <taxon>Ericaceae</taxon>
        <taxon>Vaccinioideae</taxon>
        <taxon>Vaccinieae</taxon>
        <taxon>Vaccinium</taxon>
    </lineage>
</organism>